<dbReference type="SUPFAM" id="SSF57667">
    <property type="entry name" value="beta-beta-alpha zinc fingers"/>
    <property type="match status" value="1"/>
</dbReference>
<feature type="region of interest" description="Disordered" evidence="11">
    <location>
        <begin position="193"/>
        <end position="236"/>
    </location>
</feature>
<keyword evidence="5" id="KW-0862">Zinc</keyword>
<accession>A0AAE0HNG9</accession>
<dbReference type="FunFam" id="3.30.160.60:FF:001289">
    <property type="entry name" value="Zinc finger protein 574"/>
    <property type="match status" value="1"/>
</dbReference>
<keyword evidence="14" id="KW-1185">Reference proteome</keyword>
<keyword evidence="2" id="KW-0479">Metal-binding</keyword>
<dbReference type="Proteomes" id="UP001278766">
    <property type="component" value="Unassembled WGS sequence"/>
</dbReference>
<feature type="domain" description="C2H2-type" evidence="12">
    <location>
        <begin position="361"/>
        <end position="388"/>
    </location>
</feature>
<dbReference type="GO" id="GO:0000981">
    <property type="term" value="F:DNA-binding transcription factor activity, RNA polymerase II-specific"/>
    <property type="evidence" value="ECO:0007669"/>
    <property type="project" value="TreeGrafter"/>
</dbReference>
<dbReference type="InterPro" id="IPR013087">
    <property type="entry name" value="Znf_C2H2_type"/>
</dbReference>
<feature type="region of interest" description="Disordered" evidence="11">
    <location>
        <begin position="407"/>
        <end position="431"/>
    </location>
</feature>
<keyword evidence="3" id="KW-0677">Repeat</keyword>
<keyword evidence="6" id="KW-0805">Transcription regulation</keyword>
<dbReference type="PANTHER" id="PTHR23233">
    <property type="entry name" value="SAL-LIKE PROTEIN"/>
    <property type="match status" value="1"/>
</dbReference>
<dbReference type="FunFam" id="3.30.160.60:FF:000793">
    <property type="entry name" value="C2H2 finger domain protein FlbC"/>
    <property type="match status" value="1"/>
</dbReference>
<comment type="similarity">
    <text evidence="9">Belongs to the sal C2H2-type zinc-finger protein family.</text>
</comment>
<evidence type="ECO:0000256" key="1">
    <source>
        <dbReference type="ARBA" id="ARBA00004123"/>
    </source>
</evidence>
<proteinExistence type="inferred from homology"/>
<organism evidence="13 14">
    <name type="scientific">Chaetomium fimeti</name>
    <dbReference type="NCBI Taxonomy" id="1854472"/>
    <lineage>
        <taxon>Eukaryota</taxon>
        <taxon>Fungi</taxon>
        <taxon>Dikarya</taxon>
        <taxon>Ascomycota</taxon>
        <taxon>Pezizomycotina</taxon>
        <taxon>Sordariomycetes</taxon>
        <taxon>Sordariomycetidae</taxon>
        <taxon>Sordariales</taxon>
        <taxon>Chaetomiaceae</taxon>
        <taxon>Chaetomium</taxon>
    </lineage>
</organism>
<reference evidence="13" key="2">
    <citation type="submission" date="2023-06" db="EMBL/GenBank/DDBJ databases">
        <authorList>
            <consortium name="Lawrence Berkeley National Laboratory"/>
            <person name="Haridas S."/>
            <person name="Hensen N."/>
            <person name="Bonometti L."/>
            <person name="Westerberg I."/>
            <person name="Brannstrom I.O."/>
            <person name="Guillou S."/>
            <person name="Cros-Aarteil S."/>
            <person name="Calhoun S."/>
            <person name="Kuo A."/>
            <person name="Mondo S."/>
            <person name="Pangilinan J."/>
            <person name="Riley R."/>
            <person name="Labutti K."/>
            <person name="Andreopoulos B."/>
            <person name="Lipzen A."/>
            <person name="Chen C."/>
            <person name="Yanf M."/>
            <person name="Daum C."/>
            <person name="Ng V."/>
            <person name="Clum A."/>
            <person name="Steindorff A."/>
            <person name="Ohm R."/>
            <person name="Martin F."/>
            <person name="Silar P."/>
            <person name="Natvig D."/>
            <person name="Lalanne C."/>
            <person name="Gautier V."/>
            <person name="Ament-Velasquez S.L."/>
            <person name="Kruys A."/>
            <person name="Hutchinson M.I."/>
            <person name="Powell A.J."/>
            <person name="Barry K."/>
            <person name="Miller A.N."/>
            <person name="Grigoriev I.V."/>
            <person name="Debuchy R."/>
            <person name="Gladieux P."/>
            <person name="Thoren M.H."/>
            <person name="Johannesson H."/>
        </authorList>
    </citation>
    <scope>NUCLEOTIDE SEQUENCE</scope>
    <source>
        <strain evidence="13">CBS 168.71</strain>
    </source>
</reference>
<evidence type="ECO:0000256" key="7">
    <source>
        <dbReference type="ARBA" id="ARBA00023163"/>
    </source>
</evidence>
<feature type="domain" description="C2H2-type" evidence="12">
    <location>
        <begin position="389"/>
        <end position="413"/>
    </location>
</feature>
<dbReference type="PROSITE" id="PS00028">
    <property type="entry name" value="ZINC_FINGER_C2H2_1"/>
    <property type="match status" value="2"/>
</dbReference>
<evidence type="ECO:0000256" key="11">
    <source>
        <dbReference type="SAM" id="MobiDB-lite"/>
    </source>
</evidence>
<evidence type="ECO:0000256" key="10">
    <source>
        <dbReference type="PROSITE-ProRule" id="PRU00042"/>
    </source>
</evidence>
<dbReference type="GO" id="GO:0000978">
    <property type="term" value="F:RNA polymerase II cis-regulatory region sequence-specific DNA binding"/>
    <property type="evidence" value="ECO:0007669"/>
    <property type="project" value="TreeGrafter"/>
</dbReference>
<evidence type="ECO:0000256" key="3">
    <source>
        <dbReference type="ARBA" id="ARBA00022737"/>
    </source>
</evidence>
<feature type="compositionally biased region" description="Low complexity" evidence="11">
    <location>
        <begin position="79"/>
        <end position="92"/>
    </location>
</feature>
<evidence type="ECO:0000256" key="2">
    <source>
        <dbReference type="ARBA" id="ARBA00022723"/>
    </source>
</evidence>
<feature type="region of interest" description="Disordered" evidence="11">
    <location>
        <begin position="1"/>
        <end position="106"/>
    </location>
</feature>
<evidence type="ECO:0000313" key="13">
    <source>
        <dbReference type="EMBL" id="KAK3298851.1"/>
    </source>
</evidence>
<protein>
    <recommendedName>
        <fullName evidence="12">C2H2-type domain-containing protein</fullName>
    </recommendedName>
</protein>
<dbReference type="InterPro" id="IPR036236">
    <property type="entry name" value="Znf_C2H2_sf"/>
</dbReference>
<dbReference type="RefSeq" id="XP_062662365.1">
    <property type="nucleotide sequence ID" value="XM_062806416.1"/>
</dbReference>
<dbReference type="AlphaFoldDB" id="A0AAE0HNG9"/>
<dbReference type="PROSITE" id="PS50157">
    <property type="entry name" value="ZINC_FINGER_C2H2_2"/>
    <property type="match status" value="2"/>
</dbReference>
<comment type="subcellular location">
    <subcellularLocation>
        <location evidence="1">Nucleus</location>
    </subcellularLocation>
</comment>
<comment type="caution">
    <text evidence="13">The sequence shown here is derived from an EMBL/GenBank/DDBJ whole genome shotgun (WGS) entry which is preliminary data.</text>
</comment>
<dbReference type="GO" id="GO:0008270">
    <property type="term" value="F:zinc ion binding"/>
    <property type="evidence" value="ECO:0007669"/>
    <property type="project" value="UniProtKB-KW"/>
</dbReference>
<keyword evidence="4 10" id="KW-0863">Zinc-finger</keyword>
<gene>
    <name evidence="13" type="ORF">B0H64DRAFT_439288</name>
</gene>
<dbReference type="Pfam" id="PF00096">
    <property type="entry name" value="zf-C2H2"/>
    <property type="match status" value="2"/>
</dbReference>
<keyword evidence="7" id="KW-0804">Transcription</keyword>
<feature type="compositionally biased region" description="Basic and acidic residues" evidence="11">
    <location>
        <begin position="1"/>
        <end position="10"/>
    </location>
</feature>
<evidence type="ECO:0000259" key="12">
    <source>
        <dbReference type="PROSITE" id="PS50157"/>
    </source>
</evidence>
<reference evidence="13" key="1">
    <citation type="journal article" date="2023" name="Mol. Phylogenet. Evol.">
        <title>Genome-scale phylogeny and comparative genomics of the fungal order Sordariales.</title>
        <authorList>
            <person name="Hensen N."/>
            <person name="Bonometti L."/>
            <person name="Westerberg I."/>
            <person name="Brannstrom I.O."/>
            <person name="Guillou S."/>
            <person name="Cros-Aarteil S."/>
            <person name="Calhoun S."/>
            <person name="Haridas S."/>
            <person name="Kuo A."/>
            <person name="Mondo S."/>
            <person name="Pangilinan J."/>
            <person name="Riley R."/>
            <person name="LaButti K."/>
            <person name="Andreopoulos B."/>
            <person name="Lipzen A."/>
            <person name="Chen C."/>
            <person name="Yan M."/>
            <person name="Daum C."/>
            <person name="Ng V."/>
            <person name="Clum A."/>
            <person name="Steindorff A."/>
            <person name="Ohm R.A."/>
            <person name="Martin F."/>
            <person name="Silar P."/>
            <person name="Natvig D.O."/>
            <person name="Lalanne C."/>
            <person name="Gautier V."/>
            <person name="Ament-Velasquez S.L."/>
            <person name="Kruys A."/>
            <person name="Hutchinson M.I."/>
            <person name="Powell A.J."/>
            <person name="Barry K."/>
            <person name="Miller A.N."/>
            <person name="Grigoriev I.V."/>
            <person name="Debuchy R."/>
            <person name="Gladieux P."/>
            <person name="Hiltunen Thoren M."/>
            <person name="Johannesson H."/>
        </authorList>
    </citation>
    <scope>NUCLEOTIDE SEQUENCE</scope>
    <source>
        <strain evidence="13">CBS 168.71</strain>
    </source>
</reference>
<dbReference type="GO" id="GO:0005634">
    <property type="term" value="C:nucleus"/>
    <property type="evidence" value="ECO:0007669"/>
    <property type="project" value="UniProtKB-SubCell"/>
</dbReference>
<feature type="compositionally biased region" description="Polar residues" evidence="11">
    <location>
        <begin position="93"/>
        <end position="102"/>
    </location>
</feature>
<evidence type="ECO:0000256" key="9">
    <source>
        <dbReference type="ARBA" id="ARBA00038474"/>
    </source>
</evidence>
<feature type="region of interest" description="Disordered" evidence="11">
    <location>
        <begin position="321"/>
        <end position="349"/>
    </location>
</feature>
<dbReference type="PANTHER" id="PTHR23233:SF84">
    <property type="entry name" value="FI23031P1"/>
    <property type="match status" value="1"/>
</dbReference>
<evidence type="ECO:0000256" key="8">
    <source>
        <dbReference type="ARBA" id="ARBA00023242"/>
    </source>
</evidence>
<dbReference type="Gene3D" id="3.30.160.60">
    <property type="entry name" value="Classic Zinc Finger"/>
    <property type="match status" value="2"/>
</dbReference>
<name>A0AAE0HNG9_9PEZI</name>
<keyword evidence="8" id="KW-0539">Nucleus</keyword>
<dbReference type="EMBL" id="JAUEPN010000002">
    <property type="protein sequence ID" value="KAK3298851.1"/>
    <property type="molecule type" value="Genomic_DNA"/>
</dbReference>
<dbReference type="InterPro" id="IPR051565">
    <property type="entry name" value="Sal_C2H2-zinc-finger"/>
</dbReference>
<feature type="compositionally biased region" description="Polar residues" evidence="11">
    <location>
        <begin position="24"/>
        <end position="62"/>
    </location>
</feature>
<sequence>MTMTMTDDHSRRRFGPLNFHHMPSYSSQPHFSDPWSSSSPTGPAPQGGSQQHPLYAGNQDSSAAGLPHLNLSTLPRQPPNSQHPQHPQHGQHAATTGSSTSMAPYGSLPVTAASGASAPISGVYRQHEMLSMPQDAFSLNRLQQPTTSAAYDASAYTSSASPVNASYAPASASPYEQLGYAPAQMRGTFALGHEDSSRRYSQQQSVASSPANLRAPAHGGAGAGAPGCALSDRDDRALQPDDRRSFQDALEASHGMLSMSQDTPRNIYDVRNRARGSADSYGFPSTHSSTSSMSSAGFSGYYGGSVDGSVSDYSAAGSDIESLSGRTLPRPQGLMSSQPPAPQSMMGSFSSRVSSSAQKKHKCKVCDKRFTRPSSLQTHMYSHTGEKPFGCEVDGCGRRFSVVSNLRRHKKVHKRGGETPSDTGSETHESP</sequence>
<evidence type="ECO:0000256" key="6">
    <source>
        <dbReference type="ARBA" id="ARBA00023015"/>
    </source>
</evidence>
<feature type="compositionally biased region" description="Polar residues" evidence="11">
    <location>
        <begin position="199"/>
        <end position="211"/>
    </location>
</feature>
<dbReference type="GeneID" id="87843364"/>
<evidence type="ECO:0000313" key="14">
    <source>
        <dbReference type="Proteomes" id="UP001278766"/>
    </source>
</evidence>
<dbReference type="SMART" id="SM00355">
    <property type="entry name" value="ZnF_C2H2"/>
    <property type="match status" value="2"/>
</dbReference>
<evidence type="ECO:0000256" key="4">
    <source>
        <dbReference type="ARBA" id="ARBA00022771"/>
    </source>
</evidence>
<evidence type="ECO:0000256" key="5">
    <source>
        <dbReference type="ARBA" id="ARBA00022833"/>
    </source>
</evidence>